<evidence type="ECO:0000313" key="3">
    <source>
        <dbReference type="Proteomes" id="UP000711996"/>
    </source>
</evidence>
<proteinExistence type="predicted"/>
<name>A0A9P5K639_COLSI</name>
<evidence type="ECO:0000313" key="2">
    <source>
        <dbReference type="EMBL" id="KAF4860366.1"/>
    </source>
</evidence>
<comment type="caution">
    <text evidence="2">The sequence shown here is derived from an EMBL/GenBank/DDBJ whole genome shotgun (WGS) entry which is preliminary data.</text>
</comment>
<gene>
    <name evidence="2" type="ORF">CGCSCA2_v005215</name>
</gene>
<protein>
    <submittedName>
        <fullName evidence="2">Uncharacterized protein</fullName>
    </submittedName>
</protein>
<feature type="region of interest" description="Disordered" evidence="1">
    <location>
        <begin position="73"/>
        <end position="102"/>
    </location>
</feature>
<dbReference type="EMBL" id="QPMT01000013">
    <property type="protein sequence ID" value="KAF4860366.1"/>
    <property type="molecule type" value="Genomic_DNA"/>
</dbReference>
<dbReference type="AlphaFoldDB" id="A0A9P5K639"/>
<dbReference type="OrthoDB" id="10294440at2759"/>
<sequence length="134" mass="14581">MPRPRRTGSASHHVEAATAHLQFRLTNVGYLAFDNCTQEPQKRPSTVGVHLVQSTDTADPTSSSCNDSLFRRIPAQHESRSQGREMPACYGATNRQDPGLGHVTVPMSAPPSHFPLAVIDPRLEPPISIFGEAL</sequence>
<evidence type="ECO:0000256" key="1">
    <source>
        <dbReference type="SAM" id="MobiDB-lite"/>
    </source>
</evidence>
<reference evidence="2" key="1">
    <citation type="submission" date="2019-06" db="EMBL/GenBank/DDBJ databases">
        <authorList>
            <person name="Gan P."/>
            <person name="Shirasu K."/>
        </authorList>
    </citation>
    <scope>NUCLEOTIDE SEQUENCE [LARGE SCALE GENOMIC DNA]</scope>
    <source>
        <strain evidence="2">CAD2</strain>
    </source>
</reference>
<keyword evidence="3" id="KW-1185">Reference proteome</keyword>
<dbReference type="Proteomes" id="UP000711996">
    <property type="component" value="Unassembled WGS sequence"/>
</dbReference>
<accession>A0A9P5K639</accession>
<organism evidence="2 3">
    <name type="scientific">Colletotrichum siamense</name>
    <name type="common">Anthracnose fungus</name>
    <dbReference type="NCBI Taxonomy" id="690259"/>
    <lineage>
        <taxon>Eukaryota</taxon>
        <taxon>Fungi</taxon>
        <taxon>Dikarya</taxon>
        <taxon>Ascomycota</taxon>
        <taxon>Pezizomycotina</taxon>
        <taxon>Sordariomycetes</taxon>
        <taxon>Hypocreomycetidae</taxon>
        <taxon>Glomerellales</taxon>
        <taxon>Glomerellaceae</taxon>
        <taxon>Colletotrichum</taxon>
        <taxon>Colletotrichum gloeosporioides species complex</taxon>
    </lineage>
</organism>